<dbReference type="Gene3D" id="4.10.60.10">
    <property type="entry name" value="Zinc finger, CCHC-type"/>
    <property type="match status" value="1"/>
</dbReference>
<evidence type="ECO:0000313" key="4">
    <source>
        <dbReference type="Proteomes" id="UP000433483"/>
    </source>
</evidence>
<feature type="region of interest" description="Disordered" evidence="1">
    <location>
        <begin position="181"/>
        <end position="217"/>
    </location>
</feature>
<dbReference type="Proteomes" id="UP000433483">
    <property type="component" value="Unassembled WGS sequence"/>
</dbReference>
<evidence type="ECO:0000313" key="2">
    <source>
        <dbReference type="EMBL" id="KAE9187982.1"/>
    </source>
</evidence>
<dbReference type="AlphaFoldDB" id="A0A6A3XI69"/>
<evidence type="ECO:0000256" key="1">
    <source>
        <dbReference type="SAM" id="MobiDB-lite"/>
    </source>
</evidence>
<keyword evidence="4" id="KW-1185">Reference proteome</keyword>
<evidence type="ECO:0000313" key="5">
    <source>
        <dbReference type="Proteomes" id="UP000440367"/>
    </source>
</evidence>
<dbReference type="EMBL" id="QXGD01001586">
    <property type="protein sequence ID" value="KAE9202999.1"/>
    <property type="molecule type" value="Genomic_DNA"/>
</dbReference>
<dbReference type="EMBL" id="QXGB01001616">
    <property type="protein sequence ID" value="KAE9187982.1"/>
    <property type="molecule type" value="Genomic_DNA"/>
</dbReference>
<reference evidence="4 5" key="1">
    <citation type="submission" date="2018-08" db="EMBL/GenBank/DDBJ databases">
        <title>Genomic investigation of the strawberry pathogen Phytophthora fragariae indicates pathogenicity is determined by transcriptional variation in three key races.</title>
        <authorList>
            <person name="Adams T.M."/>
            <person name="Armitage A.D."/>
            <person name="Sobczyk M.K."/>
            <person name="Bates H.J."/>
            <person name="Dunwell J.M."/>
            <person name="Nellist C.F."/>
            <person name="Harrison R.J."/>
        </authorList>
    </citation>
    <scope>NUCLEOTIDE SEQUENCE [LARGE SCALE GENOMIC DNA]</scope>
    <source>
        <strain evidence="3 5">BC-1</strain>
        <strain evidence="2 4">NOV-27</strain>
    </source>
</reference>
<feature type="compositionally biased region" description="Basic and acidic residues" evidence="1">
    <location>
        <begin position="238"/>
        <end position="247"/>
    </location>
</feature>
<feature type="region of interest" description="Disordered" evidence="1">
    <location>
        <begin position="238"/>
        <end position="283"/>
    </location>
</feature>
<feature type="compositionally biased region" description="Basic and acidic residues" evidence="1">
    <location>
        <begin position="266"/>
        <end position="277"/>
    </location>
</feature>
<dbReference type="OrthoDB" id="115485at2759"/>
<proteinExistence type="predicted"/>
<comment type="caution">
    <text evidence="3">The sequence shown here is derived from an EMBL/GenBank/DDBJ whole genome shotgun (WGS) entry which is preliminary data.</text>
</comment>
<accession>A0A6A3XI69</accession>
<evidence type="ECO:0000313" key="3">
    <source>
        <dbReference type="EMBL" id="KAE9202999.1"/>
    </source>
</evidence>
<dbReference type="Pfam" id="PF14223">
    <property type="entry name" value="Retrotran_gag_2"/>
    <property type="match status" value="1"/>
</dbReference>
<dbReference type="Proteomes" id="UP000440367">
    <property type="component" value="Unassembled WGS sequence"/>
</dbReference>
<sequence length="300" mass="33489">MAKPLKYTADGIPKNWDGRDWQTYKWAMKTVFQEKKLAEIVEGSIVQSGLSTAEKKEEFDGKQTQIMRMVGTSVPPDTLHQIRDKTTGTEMWGALCELYEGKANKTVMAHRVRSLRNDLWSTKLSPGGDVNKHLSKMFNLRTEMASLQYTVEDIDMVEMLLESVPNQPEFQNMKAPIRYNPNFGALNPSGKHGGNFGGAQDKSSKSDGQQQDVAKDAKKKKKLRKCYICDSTGYLRADCPDREKEHSGGGANATEHKRKPRGNVTIRRDDGEPPQPDHEDEDVGVVTGMLNAMVIDAGVN</sequence>
<name>A0A6A3XI69_9STRA</name>
<organism evidence="3 5">
    <name type="scientific">Phytophthora fragariae</name>
    <dbReference type="NCBI Taxonomy" id="53985"/>
    <lineage>
        <taxon>Eukaryota</taxon>
        <taxon>Sar</taxon>
        <taxon>Stramenopiles</taxon>
        <taxon>Oomycota</taxon>
        <taxon>Peronosporomycetes</taxon>
        <taxon>Peronosporales</taxon>
        <taxon>Peronosporaceae</taxon>
        <taxon>Phytophthora</taxon>
    </lineage>
</organism>
<gene>
    <name evidence="3" type="ORF">PF002_g21066</name>
    <name evidence="2" type="ORF">PF005_g20240</name>
</gene>
<evidence type="ECO:0008006" key="6">
    <source>
        <dbReference type="Google" id="ProtNLM"/>
    </source>
</evidence>
<protein>
    <recommendedName>
        <fullName evidence="6">CCHC-type domain-containing protein</fullName>
    </recommendedName>
</protein>